<gene>
    <name evidence="2" type="ORF">NLU13_3406</name>
</gene>
<feature type="compositionally biased region" description="Acidic residues" evidence="1">
    <location>
        <begin position="802"/>
        <end position="821"/>
    </location>
</feature>
<evidence type="ECO:0000313" key="3">
    <source>
        <dbReference type="Proteomes" id="UP001175261"/>
    </source>
</evidence>
<feature type="compositionally biased region" description="Polar residues" evidence="1">
    <location>
        <begin position="1019"/>
        <end position="1037"/>
    </location>
</feature>
<feature type="compositionally biased region" description="Polar residues" evidence="1">
    <location>
        <begin position="1094"/>
        <end position="1110"/>
    </location>
</feature>
<sequence length="1171" mass="126285">MLSHLRFHRRGPASTPSSPVPDQQPPSPFTNQAPILSTDPSSPYVVAPSPVSSAALPPILPPITRVTSTESEPQHEHGLMPDMMSYSDQRPEPPSKQQSNVSGFIGGLALQNYRKGINHQTQQRPETADGSTSAGSDARATHANLQGSVSNRPEAPTRPSPVPTTQPKSASSFTTPTELQTFSVPSTGRRPTGTRLASEPVTMAASTEPQRGKKSLPFLKNSMSTLLMRRKNSHNVPDLLPLPLKKEEEPAYDPRIKGTRVHDFSAPRRKHHMPHSGAHSSRSPTRHDRRSGMKRDPSLAADSMSTLVQPTSYVSSASESASASVISQPVGHSTSASSQKTKASAELVAAADQEAPPVPPKDDADVVRAHQSRRSHVVHQDGPSHAKSVASKHSAQSRKVSLADRTHRETISSIPKHMKSTSSRFSFDMIGAAKQEKLLEERHRQRELERQTTEPADSRDSHYDDFDEDAMYEAMMDDGGYEEEIPGVSFDYEEDDFITPEDDMEGNPEDEPEPAEDDPDNDQENFEGFVFQRSNPASTLTSPQYAGTLPTPRDASGEVIGAAMTKFTPNLQIPTLSPLSPFSPDFAGVSGSRMSGLGIQCISTSPLPDADVLTPQLDVPVSALNASAQIQERDELDFGSGVMSGFENEFAEDLAADPDHDAAPFDESIFDNNDTDQYGRPVPGAFAQAQSMRHAAKQGSVKRESDMTSRFSAQSAITGSTAHTSLSADNQNLKQEQEPAKLPHSTSSSTVEPQEDCEGTAADPMAAYQAALAAAACEAAASGKFERDDSSPNKEDASLLSEELDDERAFDPSAYEDDEDDMHTSHNGLDDYELDDEAIIAEANADMLAYDEDYYGQEFGFYSTPVTHHGSVNSRSSDDSEYSFAGGFFAPKGVDIVNRSKSGRVVSREPNLTPITERSEYSNRNSVMSFAGPPFMSGTPIQSPGLAQLAMMADRGDDQMSLTALMRLRSKAWGGSQISLSSSREGSPRSERGDLTSPLGGQSGSFFPAPNPGHLRKSSVYSTLSRDSEANSMAGSPTLTGMDFSGFSSPLAPSSQIPPIPTFHDESADVVSPLGIRASLGSTANAIESIETPVSASSSNDWNWGKQPQAQAGARRTGFGHRHKGSADSISYIQEEEEGGGETRWVMERRRTGESGQIEVLEREIVEGGRI</sequence>
<feature type="compositionally biased region" description="Low complexity" evidence="1">
    <location>
        <begin position="385"/>
        <end position="394"/>
    </location>
</feature>
<feature type="compositionally biased region" description="Basic and acidic residues" evidence="1">
    <location>
        <begin position="245"/>
        <end position="266"/>
    </location>
</feature>
<evidence type="ECO:0000256" key="1">
    <source>
        <dbReference type="SAM" id="MobiDB-lite"/>
    </source>
</evidence>
<feature type="region of interest" description="Disordered" evidence="1">
    <location>
        <begin position="498"/>
        <end position="556"/>
    </location>
</feature>
<feature type="compositionally biased region" description="Acidic residues" evidence="1">
    <location>
        <begin position="498"/>
        <end position="525"/>
    </location>
</feature>
<feature type="compositionally biased region" description="Pro residues" evidence="1">
    <location>
        <begin position="18"/>
        <end position="28"/>
    </location>
</feature>
<feature type="region of interest" description="Disordered" evidence="1">
    <location>
        <begin position="657"/>
        <end position="759"/>
    </location>
</feature>
<feature type="region of interest" description="Disordered" evidence="1">
    <location>
        <begin position="330"/>
        <end position="409"/>
    </location>
</feature>
<name>A0AA39GND5_SARSR</name>
<feature type="compositionally biased region" description="Polar residues" evidence="1">
    <location>
        <begin position="118"/>
        <end position="135"/>
    </location>
</feature>
<keyword evidence="3" id="KW-1185">Reference proteome</keyword>
<feature type="compositionally biased region" description="Basic and acidic residues" evidence="1">
    <location>
        <begin position="784"/>
        <end position="797"/>
    </location>
</feature>
<feature type="compositionally biased region" description="Polar residues" evidence="1">
    <location>
        <begin position="532"/>
        <end position="545"/>
    </location>
</feature>
<reference evidence="2" key="1">
    <citation type="submission" date="2022-10" db="EMBL/GenBank/DDBJ databases">
        <title>Determination and structural analysis of whole genome sequence of Sarocladium strictum F4-1.</title>
        <authorList>
            <person name="Hu L."/>
            <person name="Jiang Y."/>
        </authorList>
    </citation>
    <scope>NUCLEOTIDE SEQUENCE</scope>
    <source>
        <strain evidence="2">F4-1</strain>
    </source>
</reference>
<evidence type="ECO:0000313" key="2">
    <source>
        <dbReference type="EMBL" id="KAK0389833.1"/>
    </source>
</evidence>
<feature type="region of interest" description="Disordered" evidence="1">
    <location>
        <begin position="1"/>
        <end position="218"/>
    </location>
</feature>
<organism evidence="2 3">
    <name type="scientific">Sarocladium strictum</name>
    <name type="common">Black bundle disease fungus</name>
    <name type="synonym">Acremonium strictum</name>
    <dbReference type="NCBI Taxonomy" id="5046"/>
    <lineage>
        <taxon>Eukaryota</taxon>
        <taxon>Fungi</taxon>
        <taxon>Dikarya</taxon>
        <taxon>Ascomycota</taxon>
        <taxon>Pezizomycotina</taxon>
        <taxon>Sordariomycetes</taxon>
        <taxon>Hypocreomycetidae</taxon>
        <taxon>Hypocreales</taxon>
        <taxon>Sarocladiaceae</taxon>
        <taxon>Sarocladium</taxon>
    </lineage>
</organism>
<proteinExistence type="predicted"/>
<feature type="compositionally biased region" description="Basic residues" evidence="1">
    <location>
        <begin position="1"/>
        <end position="11"/>
    </location>
</feature>
<feature type="compositionally biased region" description="Polar residues" evidence="1">
    <location>
        <begin position="708"/>
        <end position="734"/>
    </location>
</feature>
<feature type="compositionally biased region" description="Basic and acidic residues" evidence="1">
    <location>
        <begin position="442"/>
        <end position="464"/>
    </location>
</feature>
<feature type="compositionally biased region" description="Polar residues" evidence="1">
    <location>
        <begin position="165"/>
        <end position="186"/>
    </location>
</feature>
<feature type="region of interest" description="Disordered" evidence="1">
    <location>
        <begin position="1094"/>
        <end position="1154"/>
    </location>
</feature>
<comment type="caution">
    <text evidence="2">The sequence shown here is derived from an EMBL/GenBank/DDBJ whole genome shotgun (WGS) entry which is preliminary data.</text>
</comment>
<dbReference type="AlphaFoldDB" id="A0AA39GND5"/>
<dbReference type="EMBL" id="JAPDFR010000002">
    <property type="protein sequence ID" value="KAK0389833.1"/>
    <property type="molecule type" value="Genomic_DNA"/>
</dbReference>
<feature type="compositionally biased region" description="Polar residues" evidence="1">
    <location>
        <begin position="29"/>
        <end position="39"/>
    </location>
</feature>
<feature type="region of interest" description="Disordered" evidence="1">
    <location>
        <begin position="976"/>
        <end position="1037"/>
    </location>
</feature>
<feature type="region of interest" description="Disordered" evidence="1">
    <location>
        <begin position="442"/>
        <end position="465"/>
    </location>
</feature>
<accession>A0AA39GND5</accession>
<feature type="compositionally biased region" description="Low complexity" evidence="1">
    <location>
        <begin position="40"/>
        <end position="57"/>
    </location>
</feature>
<feature type="compositionally biased region" description="Polar residues" evidence="1">
    <location>
        <begin position="1046"/>
        <end position="1055"/>
    </location>
</feature>
<dbReference type="Proteomes" id="UP001175261">
    <property type="component" value="Unassembled WGS sequence"/>
</dbReference>
<feature type="region of interest" description="Disordered" evidence="1">
    <location>
        <begin position="1045"/>
        <end position="1064"/>
    </location>
</feature>
<feature type="region of interest" description="Disordered" evidence="1">
    <location>
        <begin position="783"/>
        <end position="823"/>
    </location>
</feature>
<protein>
    <submittedName>
        <fullName evidence="2">Uncharacterized protein</fullName>
    </submittedName>
</protein>
<feature type="compositionally biased region" description="Low complexity" evidence="1">
    <location>
        <begin position="330"/>
        <end position="345"/>
    </location>
</feature>
<feature type="region of interest" description="Disordered" evidence="1">
    <location>
        <begin position="245"/>
        <end position="305"/>
    </location>
</feature>